<evidence type="ECO:0000313" key="6">
    <source>
        <dbReference type="EMBL" id="QPK79559.1"/>
    </source>
</evidence>
<evidence type="ECO:0000256" key="2">
    <source>
        <dbReference type="ARBA" id="ARBA00012758"/>
    </source>
</evidence>
<accession>A0A7T0KFG4</accession>
<evidence type="ECO:0000256" key="3">
    <source>
        <dbReference type="ARBA" id="ARBA00022801"/>
    </source>
</evidence>
<dbReference type="CDD" id="cd18623">
    <property type="entry name" value="GH32_ScrB-like"/>
    <property type="match status" value="1"/>
</dbReference>
<name>A0A7T0KFG4_9CORY</name>
<dbReference type="GO" id="GO:0004564">
    <property type="term" value="F:beta-fructofuranosidase activity"/>
    <property type="evidence" value="ECO:0007669"/>
    <property type="project" value="UniProtKB-EC"/>
</dbReference>
<evidence type="ECO:0000313" key="7">
    <source>
        <dbReference type="Proteomes" id="UP000594681"/>
    </source>
</evidence>
<keyword evidence="4" id="KW-0326">Glycosidase</keyword>
<dbReference type="InterPro" id="IPR051214">
    <property type="entry name" value="GH32_Enzymes"/>
</dbReference>
<protein>
    <recommendedName>
        <fullName evidence="2">beta-fructofuranosidase</fullName>
        <ecNumber evidence="2">3.2.1.26</ecNumber>
    </recommendedName>
</protein>
<dbReference type="InterPro" id="IPR013148">
    <property type="entry name" value="Glyco_hydro_32_N"/>
</dbReference>
<reference evidence="6 7" key="1">
    <citation type="submission" date="2020-11" db="EMBL/GenBank/DDBJ databases">
        <title>Corynebacterium sp. ZJ-599.</title>
        <authorList>
            <person name="Zhou J."/>
        </authorList>
    </citation>
    <scope>NUCLEOTIDE SEQUENCE [LARGE SCALE GENOMIC DNA]</scope>
    <source>
        <strain evidence="6 7">ZJ-599</strain>
    </source>
</reference>
<dbReference type="SMART" id="SM00640">
    <property type="entry name" value="Glyco_32"/>
    <property type="match status" value="1"/>
</dbReference>
<gene>
    <name evidence="6" type="ORF">G7Y31_02280</name>
</gene>
<dbReference type="InterPro" id="IPR023296">
    <property type="entry name" value="Glyco_hydro_beta-prop_sf"/>
</dbReference>
<evidence type="ECO:0000256" key="4">
    <source>
        <dbReference type="ARBA" id="ARBA00023295"/>
    </source>
</evidence>
<evidence type="ECO:0000259" key="5">
    <source>
        <dbReference type="Pfam" id="PF00251"/>
    </source>
</evidence>
<dbReference type="SUPFAM" id="SSF75005">
    <property type="entry name" value="Arabinanase/levansucrase/invertase"/>
    <property type="match status" value="1"/>
</dbReference>
<dbReference type="PANTHER" id="PTHR43101">
    <property type="entry name" value="BETA-FRUCTOSIDASE"/>
    <property type="match status" value="1"/>
</dbReference>
<dbReference type="InterPro" id="IPR001362">
    <property type="entry name" value="Glyco_hydro_32"/>
</dbReference>
<dbReference type="EC" id="3.2.1.26" evidence="2"/>
<keyword evidence="3 6" id="KW-0378">Hydrolase</keyword>
<proteinExistence type="inferred from homology"/>
<dbReference type="PROSITE" id="PS00609">
    <property type="entry name" value="GLYCOSYL_HYDROL_F32"/>
    <property type="match status" value="1"/>
</dbReference>
<dbReference type="Proteomes" id="UP000594681">
    <property type="component" value="Chromosome"/>
</dbReference>
<dbReference type="RefSeq" id="WP_165010667.1">
    <property type="nucleotide sequence ID" value="NZ_CP064954.1"/>
</dbReference>
<keyword evidence="7" id="KW-1185">Reference proteome</keyword>
<sequence>MSYRPRFHVSPPSGRLNDPNGMFLDGTDLHLFYQHDPGFPHAPKRTGWGHVVVDLTQPGRPRHFPDALYPDRPYDLHGCYSGGAVSDGDNIWLFYTGNLKQDGRRIPSQNRVRVDNLGPEGGFYIRDAANPLIPNHAPGYTGHFRDPMLTQDPTGGWRMVLGAQREDETGAVVVYYSADLQNWEFGGELRFSGVAAEYVSGEAAEDVPGGYMWECPNLLRMRDTATGEDLDVLVICPQFPGRDECGYLVGRLRGLEFEVVRGYRPLDFGHAFYAPQLISYGEGQALMVGWMGLPGQDDTPTLSAEGWVHTLTLPRVLELADATLSQAPVWPSVPGEVTFRTAEGQAPVVYGLFAGTGADARECARVEVEGASASVVRFGPGGEQEVRQAPTRPGSARLIADSCAVEVFTGDGAAAFSVPVFAPNGQELYWRKLSE</sequence>
<organism evidence="6 7">
    <name type="scientific">Corynebacterium lizhenjunii</name>
    <dbReference type="NCBI Taxonomy" id="2709394"/>
    <lineage>
        <taxon>Bacteria</taxon>
        <taxon>Bacillati</taxon>
        <taxon>Actinomycetota</taxon>
        <taxon>Actinomycetes</taxon>
        <taxon>Mycobacteriales</taxon>
        <taxon>Corynebacteriaceae</taxon>
        <taxon>Corynebacterium</taxon>
    </lineage>
</organism>
<dbReference type="Gene3D" id="2.115.10.20">
    <property type="entry name" value="Glycosyl hydrolase domain, family 43"/>
    <property type="match status" value="1"/>
</dbReference>
<evidence type="ECO:0000256" key="1">
    <source>
        <dbReference type="ARBA" id="ARBA00009902"/>
    </source>
</evidence>
<comment type="similarity">
    <text evidence="1">Belongs to the glycosyl hydrolase 32 family.</text>
</comment>
<dbReference type="KEGG" id="cliz:G7Y31_02280"/>
<dbReference type="PANTHER" id="PTHR43101:SF1">
    <property type="entry name" value="BETA-FRUCTOSIDASE"/>
    <property type="match status" value="1"/>
</dbReference>
<dbReference type="GO" id="GO:0005975">
    <property type="term" value="P:carbohydrate metabolic process"/>
    <property type="evidence" value="ECO:0007669"/>
    <property type="project" value="InterPro"/>
</dbReference>
<feature type="domain" description="Glycosyl hydrolase family 32 N-terminal" evidence="5">
    <location>
        <begin position="8"/>
        <end position="328"/>
    </location>
</feature>
<dbReference type="EMBL" id="CP064954">
    <property type="protein sequence ID" value="QPK79559.1"/>
    <property type="molecule type" value="Genomic_DNA"/>
</dbReference>
<dbReference type="InterPro" id="IPR018053">
    <property type="entry name" value="Glyco_hydro_32_AS"/>
</dbReference>
<dbReference type="Pfam" id="PF00251">
    <property type="entry name" value="Glyco_hydro_32N"/>
    <property type="match status" value="1"/>
</dbReference>
<dbReference type="AlphaFoldDB" id="A0A7T0KFG4"/>